<protein>
    <recommendedName>
        <fullName evidence="3">histidine kinase</fullName>
        <ecNumber evidence="3">2.7.13.3</ecNumber>
    </recommendedName>
</protein>
<evidence type="ECO:0000256" key="2">
    <source>
        <dbReference type="ARBA" id="ARBA00004141"/>
    </source>
</evidence>
<feature type="domain" description="HAMP" evidence="16">
    <location>
        <begin position="52"/>
        <end position="104"/>
    </location>
</feature>
<dbReference type="InterPro" id="IPR050351">
    <property type="entry name" value="BphY/WalK/GraS-like"/>
</dbReference>
<dbReference type="EC" id="2.7.13.3" evidence="3"/>
<dbReference type="Pfam" id="PF00672">
    <property type="entry name" value="HAMP"/>
    <property type="match status" value="1"/>
</dbReference>
<dbReference type="SMART" id="SM00304">
    <property type="entry name" value="HAMP"/>
    <property type="match status" value="1"/>
</dbReference>
<dbReference type="PANTHER" id="PTHR42878">
    <property type="entry name" value="TWO-COMPONENT HISTIDINE KINASE"/>
    <property type="match status" value="1"/>
</dbReference>
<keyword evidence="12 13" id="KW-0472">Membrane</keyword>
<evidence type="ECO:0000256" key="6">
    <source>
        <dbReference type="ARBA" id="ARBA00022692"/>
    </source>
</evidence>
<evidence type="ECO:0000256" key="9">
    <source>
        <dbReference type="ARBA" id="ARBA00022840"/>
    </source>
</evidence>
<dbReference type="PRINTS" id="PR00344">
    <property type="entry name" value="BCTRLSENSOR"/>
</dbReference>
<feature type="transmembrane region" description="Helical" evidence="13">
    <location>
        <begin position="7"/>
        <end position="26"/>
    </location>
</feature>
<dbReference type="InterPro" id="IPR005467">
    <property type="entry name" value="His_kinase_dom"/>
</dbReference>
<evidence type="ECO:0000313" key="17">
    <source>
        <dbReference type="EMBL" id="OGG54297.1"/>
    </source>
</evidence>
<dbReference type="InterPro" id="IPR003594">
    <property type="entry name" value="HATPase_dom"/>
</dbReference>
<accession>A0A1F6CYV6</accession>
<dbReference type="GO" id="GO:0016020">
    <property type="term" value="C:membrane"/>
    <property type="evidence" value="ECO:0007669"/>
    <property type="project" value="UniProtKB-SubCell"/>
</dbReference>
<dbReference type="Pfam" id="PF02518">
    <property type="entry name" value="HATPase_c"/>
    <property type="match status" value="1"/>
</dbReference>
<keyword evidence="9" id="KW-0067">ATP-binding</keyword>
<dbReference type="InterPro" id="IPR013767">
    <property type="entry name" value="PAS_fold"/>
</dbReference>
<dbReference type="CDD" id="cd00130">
    <property type="entry name" value="PAS"/>
    <property type="match status" value="1"/>
</dbReference>
<evidence type="ECO:0000259" key="15">
    <source>
        <dbReference type="PROSITE" id="PS50112"/>
    </source>
</evidence>
<evidence type="ECO:0000256" key="5">
    <source>
        <dbReference type="ARBA" id="ARBA00022679"/>
    </source>
</evidence>
<name>A0A1F6CYV6_HANXR</name>
<comment type="subcellular location">
    <subcellularLocation>
        <location evidence="2">Membrane</location>
        <topology evidence="2">Multi-pass membrane protein</topology>
    </subcellularLocation>
</comment>
<evidence type="ECO:0000256" key="3">
    <source>
        <dbReference type="ARBA" id="ARBA00012438"/>
    </source>
</evidence>
<evidence type="ECO:0000256" key="7">
    <source>
        <dbReference type="ARBA" id="ARBA00022741"/>
    </source>
</evidence>
<dbReference type="SMART" id="SM00387">
    <property type="entry name" value="HATPase_c"/>
    <property type="match status" value="1"/>
</dbReference>
<keyword evidence="6 13" id="KW-0812">Transmembrane</keyword>
<dbReference type="SMART" id="SM00091">
    <property type="entry name" value="PAS"/>
    <property type="match status" value="1"/>
</dbReference>
<evidence type="ECO:0000256" key="4">
    <source>
        <dbReference type="ARBA" id="ARBA00022553"/>
    </source>
</evidence>
<dbReference type="Gene3D" id="3.30.450.20">
    <property type="entry name" value="PAS domain"/>
    <property type="match status" value="1"/>
</dbReference>
<comment type="catalytic activity">
    <reaction evidence="1">
        <text>ATP + protein L-histidine = ADP + protein N-phospho-L-histidine.</text>
        <dbReference type="EC" id="2.7.13.3"/>
    </reaction>
</comment>
<dbReference type="InterPro" id="IPR000014">
    <property type="entry name" value="PAS"/>
</dbReference>
<proteinExistence type="predicted"/>
<reference evidence="17 18" key="1">
    <citation type="journal article" date="2016" name="Nat. Commun.">
        <title>Thousands of microbial genomes shed light on interconnected biogeochemical processes in an aquifer system.</title>
        <authorList>
            <person name="Anantharaman K."/>
            <person name="Brown C.T."/>
            <person name="Hug L.A."/>
            <person name="Sharon I."/>
            <person name="Castelle C.J."/>
            <person name="Probst A.J."/>
            <person name="Thomas B.C."/>
            <person name="Singh A."/>
            <person name="Wilkins M.J."/>
            <person name="Karaoz U."/>
            <person name="Brodie E.L."/>
            <person name="Williams K.H."/>
            <person name="Hubbard S.S."/>
            <person name="Banfield J.F."/>
        </authorList>
    </citation>
    <scope>NUCLEOTIDE SEQUENCE [LARGE SCALE GENOMIC DNA]</scope>
    <source>
        <strain evidence="18">RIFCSPLOWO2_12_FULL_64_10</strain>
    </source>
</reference>
<dbReference type="SUPFAM" id="SSF55874">
    <property type="entry name" value="ATPase domain of HSP90 chaperone/DNA topoisomerase II/histidine kinase"/>
    <property type="match status" value="1"/>
</dbReference>
<keyword evidence="8" id="KW-0418">Kinase</keyword>
<keyword evidence="11" id="KW-0902">Two-component regulatory system</keyword>
<dbReference type="SUPFAM" id="SSF55785">
    <property type="entry name" value="PYP-like sensor domain (PAS domain)"/>
    <property type="match status" value="1"/>
</dbReference>
<dbReference type="GO" id="GO:0006355">
    <property type="term" value="P:regulation of DNA-templated transcription"/>
    <property type="evidence" value="ECO:0007669"/>
    <property type="project" value="InterPro"/>
</dbReference>
<dbReference type="PROSITE" id="PS50112">
    <property type="entry name" value="PAS"/>
    <property type="match status" value="1"/>
</dbReference>
<keyword evidence="10 13" id="KW-1133">Transmembrane helix</keyword>
<keyword evidence="7" id="KW-0547">Nucleotide-binding</keyword>
<dbReference type="PROSITE" id="PS50885">
    <property type="entry name" value="HAMP"/>
    <property type="match status" value="1"/>
</dbReference>
<comment type="caution">
    <text evidence="17">The sequence shown here is derived from an EMBL/GenBank/DDBJ whole genome shotgun (WGS) entry which is preliminary data.</text>
</comment>
<dbReference type="GO" id="GO:0005524">
    <property type="term" value="F:ATP binding"/>
    <property type="evidence" value="ECO:0007669"/>
    <property type="project" value="UniProtKB-KW"/>
</dbReference>
<dbReference type="GO" id="GO:0030295">
    <property type="term" value="F:protein kinase activator activity"/>
    <property type="evidence" value="ECO:0007669"/>
    <property type="project" value="TreeGrafter"/>
</dbReference>
<dbReference type="InterPro" id="IPR003660">
    <property type="entry name" value="HAMP_dom"/>
</dbReference>
<dbReference type="PROSITE" id="PS50109">
    <property type="entry name" value="HIS_KIN"/>
    <property type="match status" value="1"/>
</dbReference>
<dbReference type="InterPro" id="IPR036890">
    <property type="entry name" value="HATPase_C_sf"/>
</dbReference>
<evidence type="ECO:0000256" key="8">
    <source>
        <dbReference type="ARBA" id="ARBA00022777"/>
    </source>
</evidence>
<feature type="domain" description="Histidine kinase" evidence="14">
    <location>
        <begin position="226"/>
        <end position="434"/>
    </location>
</feature>
<dbReference type="Proteomes" id="UP000178606">
    <property type="component" value="Unassembled WGS sequence"/>
</dbReference>
<feature type="domain" description="PAS" evidence="15">
    <location>
        <begin position="109"/>
        <end position="156"/>
    </location>
</feature>
<dbReference type="InterPro" id="IPR035965">
    <property type="entry name" value="PAS-like_dom_sf"/>
</dbReference>
<dbReference type="EMBL" id="MFKF01000108">
    <property type="protein sequence ID" value="OGG54297.1"/>
    <property type="molecule type" value="Genomic_DNA"/>
</dbReference>
<organism evidence="17 18">
    <name type="scientific">Handelsmanbacteria sp. (strain RIFCSPLOWO2_12_FULL_64_10)</name>
    <dbReference type="NCBI Taxonomy" id="1817868"/>
    <lineage>
        <taxon>Bacteria</taxon>
        <taxon>Candidatus Handelsmaniibacteriota</taxon>
    </lineage>
</organism>
<dbReference type="GO" id="GO:0004673">
    <property type="term" value="F:protein histidine kinase activity"/>
    <property type="evidence" value="ECO:0007669"/>
    <property type="project" value="UniProtKB-EC"/>
</dbReference>
<evidence type="ECO:0000256" key="13">
    <source>
        <dbReference type="SAM" id="Phobius"/>
    </source>
</evidence>
<dbReference type="GO" id="GO:0007234">
    <property type="term" value="P:osmosensory signaling via phosphorelay pathway"/>
    <property type="evidence" value="ECO:0007669"/>
    <property type="project" value="TreeGrafter"/>
</dbReference>
<evidence type="ECO:0000313" key="18">
    <source>
        <dbReference type="Proteomes" id="UP000178606"/>
    </source>
</evidence>
<dbReference type="PANTHER" id="PTHR42878:SF7">
    <property type="entry name" value="SENSOR HISTIDINE KINASE GLRK"/>
    <property type="match status" value="1"/>
</dbReference>
<evidence type="ECO:0000256" key="11">
    <source>
        <dbReference type="ARBA" id="ARBA00023012"/>
    </source>
</evidence>
<dbReference type="GO" id="GO:0000156">
    <property type="term" value="F:phosphorelay response regulator activity"/>
    <property type="evidence" value="ECO:0007669"/>
    <property type="project" value="TreeGrafter"/>
</dbReference>
<gene>
    <name evidence="17" type="ORF">A3F84_25940</name>
</gene>
<keyword evidence="5" id="KW-0808">Transferase</keyword>
<evidence type="ECO:0000256" key="10">
    <source>
        <dbReference type="ARBA" id="ARBA00022989"/>
    </source>
</evidence>
<evidence type="ECO:0000256" key="1">
    <source>
        <dbReference type="ARBA" id="ARBA00000085"/>
    </source>
</evidence>
<feature type="transmembrane region" description="Helical" evidence="13">
    <location>
        <begin position="32"/>
        <end position="51"/>
    </location>
</feature>
<evidence type="ECO:0000259" key="14">
    <source>
        <dbReference type="PROSITE" id="PS50109"/>
    </source>
</evidence>
<sequence>MTLRRKFILYLGLIHLAFAASALFFLTENRAWLLAIEAFFVLSLICGIRFIQALFAPLDLIQTGAELIDESDFTCRFREVGQPEIDRLIRVYNRMIDHLREERIRLQEQHYFLDRVLHASPSGVLTFDFDGRIALVNPAAERMLQSPAEDLIGQKLSGVQTPFTDALGRLQVGESRVIPFQGRRRVKCQKSRFLDRGFPRPFILMEELTEELRQSEKAAYEKLIRLMSHEVHNSLGAAGSLLHSCLTYRDQLRDEDRRDFETALQVAISRTDHLNAFMKSFAEVVRLPPPERRPCDVEQLLKDIAFLMSAESRRRQIAWAWDIREPLVPISMDKNQMEQVFLNVLKNAVEAIGEGGGITIRMGKKDGRKFVTVEDTGCGIAPEVRSNLFTPFFSTKPNGQGIGLTLVQEVLSRHGFDFSLDGPPGGPTRFTIYF</sequence>
<evidence type="ECO:0000256" key="12">
    <source>
        <dbReference type="ARBA" id="ARBA00023136"/>
    </source>
</evidence>
<dbReference type="AlphaFoldDB" id="A0A1F6CYV6"/>
<keyword evidence="4" id="KW-0597">Phosphoprotein</keyword>
<dbReference type="Gene3D" id="3.30.565.10">
    <property type="entry name" value="Histidine kinase-like ATPase, C-terminal domain"/>
    <property type="match status" value="1"/>
</dbReference>
<dbReference type="InterPro" id="IPR004358">
    <property type="entry name" value="Sig_transdc_His_kin-like_C"/>
</dbReference>
<evidence type="ECO:0000259" key="16">
    <source>
        <dbReference type="PROSITE" id="PS50885"/>
    </source>
</evidence>
<dbReference type="Pfam" id="PF00989">
    <property type="entry name" value="PAS"/>
    <property type="match status" value="1"/>
</dbReference>
<dbReference type="Gene3D" id="6.10.340.10">
    <property type="match status" value="1"/>
</dbReference>